<dbReference type="PANTHER" id="PTHR44927">
    <property type="entry name" value="FK506-BINDING PROTEIN 15"/>
    <property type="match status" value="1"/>
</dbReference>
<feature type="compositionally biased region" description="Low complexity" evidence="2">
    <location>
        <begin position="497"/>
        <end position="506"/>
    </location>
</feature>
<evidence type="ECO:0000256" key="2">
    <source>
        <dbReference type="SAM" id="MobiDB-lite"/>
    </source>
</evidence>
<feature type="compositionally biased region" description="Basic and acidic residues" evidence="2">
    <location>
        <begin position="481"/>
        <end position="496"/>
    </location>
</feature>
<organism evidence="3">
    <name type="scientific">Albugo laibachii Nc14</name>
    <dbReference type="NCBI Taxonomy" id="890382"/>
    <lineage>
        <taxon>Eukaryota</taxon>
        <taxon>Sar</taxon>
        <taxon>Stramenopiles</taxon>
        <taxon>Oomycota</taxon>
        <taxon>Peronosporomycetes</taxon>
        <taxon>Albuginales</taxon>
        <taxon>Albuginaceae</taxon>
        <taxon>Albugo</taxon>
    </lineage>
</organism>
<sequence length="979" mass="111099">MLLPLDHRLQFTLKKSMRFYPFSALLPFFSQIQYHNDVQTKGAFGMTDDKVERIVHACGVYLYLIDKGTNTYVQQTNSVVGCVLLSNETSTFYRLLFYDTKKKSLLNISLPSGGSWLQIHPQPDNCARIDHNPSKEPGCTLRFRSTSELEAFLTVVVCAQAQLALIRLRDENTKAAENLVQVQILTPSPGMKEICLGNNDLAGIHISTWKNDMNVLPFSVDDPIKLLLDRDKSRFIQQDKRKIYLGDMRNDSVTAAIAKGITGMQRHESRYVVILLPLNEQWIIAHIELLKIKKAHGKVIDAADTTRSSEQSQGNSSEGLISRMESLSRAGSQGFSKYVAVPSSRAVDNDKDTTELRESIDSLDSFQSRRHSTIVDALAAPGQAIPLVGLHQSNEAGIEKDTIEKPSSLVNNVAHNVEQPQVLDSENFTNTFVGGNSGTTSKDYSLDDLLKEQEKLNFLRKELDKQRQGITEFCNVSPESQNERPNMKMKNMKGEGSESSSLVLASSASDSYHMEEKYNKHKVPTSSPVGPLYTKDINSGLTHGVQNSFFPNLPWQHSPPSILPSLLRTPTFLPHNNTNFTISNHEMSNLSLESNFLKLQRTSTAIENSVRDLHTKVDRLNNASLLRSTASSVHFSSNLGSSSNFMASGLDFSNYTTNGSSSALMLKNIERALTQKDELQQALMNLTKANESSRFTIEDLTNKVDALQRENHRLIERNSETSLSYQEEHHLEVREVKLRLEKDQDELKNMRLENQQLRQTILHRDNEVQTLRRKMDLTVQQQVESMRISLHEQVASSSEGNTRKLQSEKMKLEQASQEAREQLDTYIEHNEKLMIDLDQLKAQNEQLEDKIRAGQHDHSAQIAELEATHQHFRDRERGYIEEIHSLKNSLAQVETSLCEKQRIIKKLNLEQIQQDVEAISGWVKESMNEIYFYFQDAFDEENEFNGKEIVTAIRQVLKQRTLDILSKLEAHLLRKTGRD</sequence>
<proteinExistence type="predicted"/>
<dbReference type="PANTHER" id="PTHR44927:SF1">
    <property type="entry name" value="FK506-BINDING PROTEIN 15"/>
    <property type="match status" value="1"/>
</dbReference>
<evidence type="ECO:0000313" key="3">
    <source>
        <dbReference type="EMBL" id="CCA24543.1"/>
    </source>
</evidence>
<feature type="coiled-coil region" evidence="1">
    <location>
        <begin position="802"/>
        <end position="857"/>
    </location>
</feature>
<name>F0WT56_9STRA</name>
<dbReference type="HOGENOM" id="CLU_311132_0_0_1"/>
<keyword evidence="1" id="KW-0175">Coiled coil</keyword>
<feature type="coiled-coil region" evidence="1">
    <location>
        <begin position="669"/>
        <end position="760"/>
    </location>
</feature>
<dbReference type="EMBL" id="FR824290">
    <property type="protein sequence ID" value="CCA24543.1"/>
    <property type="molecule type" value="Genomic_DNA"/>
</dbReference>
<feature type="region of interest" description="Disordered" evidence="2">
    <location>
        <begin position="477"/>
        <end position="506"/>
    </location>
</feature>
<gene>
    <name evidence="3" type="primary">AlNc14C245G9540</name>
    <name evidence="4" type="synonym">AlNc14C337G10744</name>
    <name evidence="3" type="ORF">ALNC14_106870</name>
    <name evidence="4" type="ORF">ALNC14_121120</name>
</gene>
<reference evidence="3" key="2">
    <citation type="submission" date="2011-02" db="EMBL/GenBank/DDBJ databases">
        <authorList>
            <person name="MacLean D."/>
        </authorList>
    </citation>
    <scope>NUCLEOTIDE SEQUENCE</scope>
</reference>
<reference evidence="3" key="1">
    <citation type="journal article" date="2011" name="PLoS Biol.">
        <title>Gene gain and loss during evolution of obligate parasitism in the white rust pathogen of Arabidopsis thaliana.</title>
        <authorList>
            <person name="Kemen E."/>
            <person name="Gardiner A."/>
            <person name="Schultz-Larsen T."/>
            <person name="Kemen A.C."/>
            <person name="Balmuth A.L."/>
            <person name="Robert-Seilaniantz A."/>
            <person name="Bailey K."/>
            <person name="Holub E."/>
            <person name="Studholme D.J."/>
            <person name="Maclean D."/>
            <person name="Jones J.D."/>
        </authorList>
    </citation>
    <scope>NUCLEOTIDE SEQUENCE</scope>
</reference>
<protein>
    <submittedName>
        <fullName evidence="3">Uncharacterized protein AlNc14C245G9540</fullName>
    </submittedName>
    <submittedName>
        <fullName evidence="4">Uncharacterized protein AlNc14C337G10744</fullName>
    </submittedName>
</protein>
<accession>F0WT56</accession>
<dbReference type="AlphaFoldDB" id="F0WT56"/>
<dbReference type="EMBL" id="FR824382">
    <property type="protein sequence ID" value="CCA25968.1"/>
    <property type="molecule type" value="Genomic_DNA"/>
</dbReference>
<evidence type="ECO:0000313" key="4">
    <source>
        <dbReference type="EMBL" id="CCA25968.1"/>
    </source>
</evidence>
<evidence type="ECO:0000256" key="1">
    <source>
        <dbReference type="SAM" id="Coils"/>
    </source>
</evidence>